<dbReference type="UniPathway" id="UPA00148">
    <property type="reaction ID" value="UER00236"/>
</dbReference>
<comment type="catalytic activity">
    <reaction evidence="2">
        <text>adenosylcob(III)inamide phosphate + GTP + H(+) = adenosylcob(III)inamide-GDP + diphosphate</text>
        <dbReference type="Rhea" id="RHEA:22712"/>
        <dbReference type="ChEBI" id="CHEBI:15378"/>
        <dbReference type="ChEBI" id="CHEBI:33019"/>
        <dbReference type="ChEBI" id="CHEBI:37565"/>
        <dbReference type="ChEBI" id="CHEBI:58502"/>
        <dbReference type="ChEBI" id="CHEBI:60487"/>
        <dbReference type="EC" id="2.7.7.62"/>
    </reaction>
</comment>
<evidence type="ECO:0000256" key="8">
    <source>
        <dbReference type="ARBA" id="ARBA00012016"/>
    </source>
</evidence>
<dbReference type="EC" id="2.7.1.156" evidence="8"/>
<organism evidence="18 19">
    <name type="scientific">Lactonifactor longoviformis DSM 17459</name>
    <dbReference type="NCBI Taxonomy" id="1122155"/>
    <lineage>
        <taxon>Bacteria</taxon>
        <taxon>Bacillati</taxon>
        <taxon>Bacillota</taxon>
        <taxon>Clostridia</taxon>
        <taxon>Eubacteriales</taxon>
        <taxon>Clostridiaceae</taxon>
        <taxon>Lactonifactor</taxon>
    </lineage>
</organism>
<name>A0A1M5AH57_9CLOT</name>
<evidence type="ECO:0000256" key="5">
    <source>
        <dbReference type="ARBA" id="ARBA00004692"/>
    </source>
</evidence>
<comment type="similarity">
    <text evidence="7">Belongs to the CobU/CobP family.</text>
</comment>
<dbReference type="RefSeq" id="WP_072853510.1">
    <property type="nucleotide sequence ID" value="NZ_FQVI01000020.1"/>
</dbReference>
<reference evidence="18 19" key="1">
    <citation type="submission" date="2016-11" db="EMBL/GenBank/DDBJ databases">
        <authorList>
            <person name="Jaros S."/>
            <person name="Januszkiewicz K."/>
            <person name="Wedrychowicz H."/>
        </authorList>
    </citation>
    <scope>NUCLEOTIDE SEQUENCE [LARGE SCALE GENOMIC DNA]</scope>
    <source>
        <strain evidence="18 19">DSM 17459</strain>
    </source>
</reference>
<dbReference type="PANTHER" id="PTHR34848:SF1">
    <property type="entry name" value="BIFUNCTIONAL ADENOSYLCOBALAMIN BIOSYNTHESIS PROTEIN COBU"/>
    <property type="match status" value="1"/>
</dbReference>
<dbReference type="EMBL" id="FQVI01000020">
    <property type="protein sequence ID" value="SHF29619.1"/>
    <property type="molecule type" value="Genomic_DNA"/>
</dbReference>
<dbReference type="GO" id="GO:0043752">
    <property type="term" value="F:adenosylcobinamide kinase activity"/>
    <property type="evidence" value="ECO:0007669"/>
    <property type="project" value="UniProtKB-EC"/>
</dbReference>
<evidence type="ECO:0000256" key="3">
    <source>
        <dbReference type="ARBA" id="ARBA00001522"/>
    </source>
</evidence>
<dbReference type="SUPFAM" id="SSF52540">
    <property type="entry name" value="P-loop containing nucleoside triphosphate hydrolases"/>
    <property type="match status" value="1"/>
</dbReference>
<keyword evidence="15" id="KW-0342">GTP-binding</keyword>
<evidence type="ECO:0000313" key="18">
    <source>
        <dbReference type="EMBL" id="SHF29619.1"/>
    </source>
</evidence>
<sequence length="128" mass="14698">MILIIGGMFQGKKEYVRSRFGLEARDMADGSVCSYEELFRCRGIFHFHEWIRRMLRENRDLTNLAGRLEKENPQILIISNELGYGVVPVDSFDREYREATGRICTRIARSADSVHRVVCGIGTVIKDA</sequence>
<comment type="catalytic activity">
    <reaction evidence="1">
        <text>adenosylcob(III)inamide + ATP = adenosylcob(III)inamide phosphate + ADP + H(+)</text>
        <dbReference type="Rhea" id="RHEA:15769"/>
        <dbReference type="ChEBI" id="CHEBI:2480"/>
        <dbReference type="ChEBI" id="CHEBI:15378"/>
        <dbReference type="ChEBI" id="CHEBI:30616"/>
        <dbReference type="ChEBI" id="CHEBI:58502"/>
        <dbReference type="ChEBI" id="CHEBI:456216"/>
        <dbReference type="EC" id="2.7.1.156"/>
    </reaction>
</comment>
<comment type="pathway">
    <text evidence="5">Cofactor biosynthesis; adenosylcobalamin biosynthesis; adenosylcobalamin from cob(II)yrinate a,c-diamide: step 6/7.</text>
</comment>
<dbReference type="STRING" id="1122155.SAMN02745158_03187"/>
<comment type="catalytic activity">
    <reaction evidence="3">
        <text>adenosylcob(III)inamide + GTP = adenosylcob(III)inamide phosphate + GDP + H(+)</text>
        <dbReference type="Rhea" id="RHEA:15765"/>
        <dbReference type="ChEBI" id="CHEBI:2480"/>
        <dbReference type="ChEBI" id="CHEBI:15378"/>
        <dbReference type="ChEBI" id="CHEBI:37565"/>
        <dbReference type="ChEBI" id="CHEBI:58189"/>
        <dbReference type="ChEBI" id="CHEBI:58502"/>
        <dbReference type="EC" id="2.7.1.156"/>
    </reaction>
</comment>
<proteinExistence type="inferred from homology"/>
<keyword evidence="18" id="KW-0548">Nucleotidyltransferase</keyword>
<dbReference type="OrthoDB" id="1766664at2"/>
<evidence type="ECO:0000256" key="1">
    <source>
        <dbReference type="ARBA" id="ARBA00000312"/>
    </source>
</evidence>
<comment type="function">
    <text evidence="4">Catalyzes ATP-dependent phosphorylation of adenosylcobinamide and addition of GMP to adenosylcobinamide phosphate.</text>
</comment>
<dbReference type="GO" id="GO:0008820">
    <property type="term" value="F:cobinamide phosphate guanylyltransferase activity"/>
    <property type="evidence" value="ECO:0007669"/>
    <property type="project" value="UniProtKB-EC"/>
</dbReference>
<evidence type="ECO:0000256" key="10">
    <source>
        <dbReference type="ARBA" id="ARBA00022573"/>
    </source>
</evidence>
<evidence type="ECO:0000256" key="15">
    <source>
        <dbReference type="ARBA" id="ARBA00023134"/>
    </source>
</evidence>
<evidence type="ECO:0000256" key="12">
    <source>
        <dbReference type="ARBA" id="ARBA00022741"/>
    </source>
</evidence>
<dbReference type="PANTHER" id="PTHR34848">
    <property type="match status" value="1"/>
</dbReference>
<accession>A0A1M5AH57</accession>
<dbReference type="GO" id="GO:0005525">
    <property type="term" value="F:GTP binding"/>
    <property type="evidence" value="ECO:0007669"/>
    <property type="project" value="UniProtKB-KW"/>
</dbReference>
<evidence type="ECO:0000256" key="2">
    <source>
        <dbReference type="ARBA" id="ARBA00000711"/>
    </source>
</evidence>
<evidence type="ECO:0000256" key="13">
    <source>
        <dbReference type="ARBA" id="ARBA00022777"/>
    </source>
</evidence>
<evidence type="ECO:0000313" key="19">
    <source>
        <dbReference type="Proteomes" id="UP000184245"/>
    </source>
</evidence>
<evidence type="ECO:0000256" key="17">
    <source>
        <dbReference type="ARBA" id="ARBA00030571"/>
    </source>
</evidence>
<evidence type="ECO:0000256" key="7">
    <source>
        <dbReference type="ARBA" id="ARBA00007490"/>
    </source>
</evidence>
<keyword evidence="13 18" id="KW-0418">Kinase</keyword>
<keyword evidence="12" id="KW-0547">Nucleotide-binding</keyword>
<dbReference type="InterPro" id="IPR003203">
    <property type="entry name" value="CobU/CobP"/>
</dbReference>
<evidence type="ECO:0000256" key="6">
    <source>
        <dbReference type="ARBA" id="ARBA00005159"/>
    </source>
</evidence>
<dbReference type="Proteomes" id="UP000184245">
    <property type="component" value="Unassembled WGS sequence"/>
</dbReference>
<keyword evidence="14" id="KW-0067">ATP-binding</keyword>
<dbReference type="AlphaFoldDB" id="A0A1M5AH57"/>
<protein>
    <recommendedName>
        <fullName evidence="16">Adenosylcobinamide kinase</fullName>
        <ecNumber evidence="8">2.7.1.156</ecNumber>
        <ecNumber evidence="9">2.7.7.62</ecNumber>
    </recommendedName>
    <alternativeName>
        <fullName evidence="17">Adenosylcobinamide-phosphate guanylyltransferase</fullName>
    </alternativeName>
</protein>
<keyword evidence="10" id="KW-0169">Cobalamin biosynthesis</keyword>
<evidence type="ECO:0000256" key="11">
    <source>
        <dbReference type="ARBA" id="ARBA00022679"/>
    </source>
</evidence>
<dbReference type="GO" id="GO:0009236">
    <property type="term" value="P:cobalamin biosynthetic process"/>
    <property type="evidence" value="ECO:0007669"/>
    <property type="project" value="UniProtKB-UniPathway"/>
</dbReference>
<keyword evidence="11 18" id="KW-0808">Transferase</keyword>
<evidence type="ECO:0000256" key="16">
    <source>
        <dbReference type="ARBA" id="ARBA00029570"/>
    </source>
</evidence>
<dbReference type="Gene3D" id="3.40.50.300">
    <property type="entry name" value="P-loop containing nucleotide triphosphate hydrolases"/>
    <property type="match status" value="1"/>
</dbReference>
<gene>
    <name evidence="18" type="ORF">SAMN02745158_03187</name>
</gene>
<keyword evidence="19" id="KW-1185">Reference proteome</keyword>
<dbReference type="Pfam" id="PF02283">
    <property type="entry name" value="CobU"/>
    <property type="match status" value="1"/>
</dbReference>
<evidence type="ECO:0000256" key="4">
    <source>
        <dbReference type="ARBA" id="ARBA00003889"/>
    </source>
</evidence>
<evidence type="ECO:0000256" key="14">
    <source>
        <dbReference type="ARBA" id="ARBA00022840"/>
    </source>
</evidence>
<dbReference type="EC" id="2.7.7.62" evidence="9"/>
<dbReference type="InterPro" id="IPR027417">
    <property type="entry name" value="P-loop_NTPase"/>
</dbReference>
<evidence type="ECO:0000256" key="9">
    <source>
        <dbReference type="ARBA" id="ARBA00012523"/>
    </source>
</evidence>
<comment type="pathway">
    <text evidence="6">Cofactor biosynthesis; adenosylcobalamin biosynthesis; adenosylcobalamin from cob(II)yrinate a,c-diamide: step 5/7.</text>
</comment>
<dbReference type="GO" id="GO:0005524">
    <property type="term" value="F:ATP binding"/>
    <property type="evidence" value="ECO:0007669"/>
    <property type="project" value="UniProtKB-KW"/>
</dbReference>